<evidence type="ECO:0000256" key="1">
    <source>
        <dbReference type="ARBA" id="ARBA00006347"/>
    </source>
</evidence>
<name>A0A7J7LA60_9MAGN</name>
<dbReference type="AlphaFoldDB" id="A0A7J7LA60"/>
<reference evidence="7 8" key="1">
    <citation type="journal article" date="2020" name="IScience">
        <title>Genome Sequencing of the Endangered Kingdonia uniflora (Circaeasteraceae, Ranunculales) Reveals Potential Mechanisms of Evolutionary Specialization.</title>
        <authorList>
            <person name="Sun Y."/>
            <person name="Deng T."/>
            <person name="Zhang A."/>
            <person name="Moore M.J."/>
            <person name="Landis J.B."/>
            <person name="Lin N."/>
            <person name="Zhang H."/>
            <person name="Zhang X."/>
            <person name="Huang J."/>
            <person name="Zhang X."/>
            <person name="Sun H."/>
            <person name="Wang H."/>
        </authorList>
    </citation>
    <scope>NUCLEOTIDE SEQUENCE [LARGE SCALE GENOMIC DNA]</scope>
    <source>
        <strain evidence="7">TB1705</strain>
        <tissue evidence="7">Leaf</tissue>
    </source>
</reference>
<protein>
    <recommendedName>
        <fullName evidence="6">Thioredoxin domain-containing protein</fullName>
    </recommendedName>
</protein>
<dbReference type="Pfam" id="PF00085">
    <property type="entry name" value="Thioredoxin"/>
    <property type="match status" value="1"/>
</dbReference>
<evidence type="ECO:0000313" key="7">
    <source>
        <dbReference type="EMBL" id="KAF6139420.1"/>
    </source>
</evidence>
<dbReference type="SUPFAM" id="SSF52833">
    <property type="entry name" value="Thioredoxin-like"/>
    <property type="match status" value="1"/>
</dbReference>
<dbReference type="PANTHER" id="PTHR18929:SF218">
    <property type="entry name" value="PROTEIN DISULFIDE-ISOMERASE 5-2"/>
    <property type="match status" value="1"/>
</dbReference>
<comment type="caution">
    <text evidence="7">The sequence shown here is derived from an EMBL/GenBank/DDBJ whole genome shotgun (WGS) entry which is preliminary data.</text>
</comment>
<keyword evidence="3" id="KW-1015">Disulfide bond</keyword>
<feature type="domain" description="Thioredoxin" evidence="6">
    <location>
        <begin position="13"/>
        <end position="115"/>
    </location>
</feature>
<dbReference type="PROSITE" id="PS00194">
    <property type="entry name" value="THIOREDOXIN_1"/>
    <property type="match status" value="1"/>
</dbReference>
<evidence type="ECO:0000256" key="5">
    <source>
        <dbReference type="SAM" id="SignalP"/>
    </source>
</evidence>
<evidence type="ECO:0000256" key="3">
    <source>
        <dbReference type="ARBA" id="ARBA00023157"/>
    </source>
</evidence>
<gene>
    <name evidence="7" type="ORF">GIB67_026262</name>
</gene>
<dbReference type="InterPro" id="IPR017937">
    <property type="entry name" value="Thioredoxin_CS"/>
</dbReference>
<sequence>MRHSIIIIFFFFFFLLLTTTESTQPFTVDGTVIELDESNFDSAISTFDFILVSFYAPWCGHCKRLTPELEAAAPILSKLDKPVVIAKVDADKYRRIGSKYEIEYDTPRLRFNYVW</sequence>
<keyword evidence="4" id="KW-0676">Redox-active center</keyword>
<dbReference type="Proteomes" id="UP000541444">
    <property type="component" value="Unassembled WGS sequence"/>
</dbReference>
<evidence type="ECO:0000256" key="4">
    <source>
        <dbReference type="ARBA" id="ARBA00023284"/>
    </source>
</evidence>
<keyword evidence="2 5" id="KW-0732">Signal</keyword>
<comment type="similarity">
    <text evidence="1">Belongs to the protein disulfide isomerase family.</text>
</comment>
<dbReference type="InterPro" id="IPR013766">
    <property type="entry name" value="Thioredoxin_domain"/>
</dbReference>
<dbReference type="GO" id="GO:0003756">
    <property type="term" value="F:protein disulfide isomerase activity"/>
    <property type="evidence" value="ECO:0007669"/>
    <property type="project" value="TreeGrafter"/>
</dbReference>
<dbReference type="PROSITE" id="PS51352">
    <property type="entry name" value="THIOREDOXIN_2"/>
    <property type="match status" value="1"/>
</dbReference>
<dbReference type="Gene3D" id="3.40.30.10">
    <property type="entry name" value="Glutaredoxin"/>
    <property type="match status" value="1"/>
</dbReference>
<dbReference type="EMBL" id="JACGCM010002493">
    <property type="protein sequence ID" value="KAF6139420.1"/>
    <property type="molecule type" value="Genomic_DNA"/>
</dbReference>
<accession>A0A7J7LA60</accession>
<evidence type="ECO:0000259" key="6">
    <source>
        <dbReference type="PROSITE" id="PS51352"/>
    </source>
</evidence>
<dbReference type="GO" id="GO:0005783">
    <property type="term" value="C:endoplasmic reticulum"/>
    <property type="evidence" value="ECO:0007669"/>
    <property type="project" value="TreeGrafter"/>
</dbReference>
<dbReference type="GO" id="GO:0006457">
    <property type="term" value="P:protein folding"/>
    <property type="evidence" value="ECO:0007669"/>
    <property type="project" value="TreeGrafter"/>
</dbReference>
<dbReference type="OrthoDB" id="74910at2759"/>
<dbReference type="FunFam" id="3.40.30.10:FF:000107">
    <property type="entry name" value="Protein disulfide-isomerase 5-2"/>
    <property type="match status" value="1"/>
</dbReference>
<evidence type="ECO:0000313" key="8">
    <source>
        <dbReference type="Proteomes" id="UP000541444"/>
    </source>
</evidence>
<feature type="signal peptide" evidence="5">
    <location>
        <begin position="1"/>
        <end position="22"/>
    </location>
</feature>
<dbReference type="PANTHER" id="PTHR18929">
    <property type="entry name" value="PROTEIN DISULFIDE ISOMERASE"/>
    <property type="match status" value="1"/>
</dbReference>
<keyword evidence="8" id="KW-1185">Reference proteome</keyword>
<feature type="chain" id="PRO_5029650563" description="Thioredoxin domain-containing protein" evidence="5">
    <location>
        <begin position="23"/>
        <end position="115"/>
    </location>
</feature>
<organism evidence="7 8">
    <name type="scientific">Kingdonia uniflora</name>
    <dbReference type="NCBI Taxonomy" id="39325"/>
    <lineage>
        <taxon>Eukaryota</taxon>
        <taxon>Viridiplantae</taxon>
        <taxon>Streptophyta</taxon>
        <taxon>Embryophyta</taxon>
        <taxon>Tracheophyta</taxon>
        <taxon>Spermatophyta</taxon>
        <taxon>Magnoliopsida</taxon>
        <taxon>Ranunculales</taxon>
        <taxon>Circaeasteraceae</taxon>
        <taxon>Kingdonia</taxon>
    </lineage>
</organism>
<dbReference type="GO" id="GO:0034976">
    <property type="term" value="P:response to endoplasmic reticulum stress"/>
    <property type="evidence" value="ECO:0007669"/>
    <property type="project" value="TreeGrafter"/>
</dbReference>
<proteinExistence type="inferred from homology"/>
<evidence type="ECO:0000256" key="2">
    <source>
        <dbReference type="ARBA" id="ARBA00022729"/>
    </source>
</evidence>
<dbReference type="CDD" id="cd02961">
    <property type="entry name" value="PDI_a_family"/>
    <property type="match status" value="1"/>
</dbReference>
<dbReference type="InterPro" id="IPR036249">
    <property type="entry name" value="Thioredoxin-like_sf"/>
</dbReference>